<keyword evidence="1" id="KW-0472">Membrane</keyword>
<evidence type="ECO:0000313" key="3">
    <source>
        <dbReference type="Proteomes" id="UP001430679"/>
    </source>
</evidence>
<gene>
    <name evidence="2" type="ORF">LNP81_05550</name>
</gene>
<keyword evidence="1" id="KW-0812">Transmembrane</keyword>
<name>A0ABS8MAI8_9FLAO</name>
<protein>
    <submittedName>
        <fullName evidence="2">DUF1294 domain-containing protein</fullName>
    </submittedName>
</protein>
<dbReference type="Pfam" id="PF06961">
    <property type="entry name" value="DUF1294"/>
    <property type="match status" value="1"/>
</dbReference>
<sequence length="102" mass="11615">MNILAFYFLLINSIAFIFAGYDKYLVINHKRRIPENSLFALAAFGGSVGLLLAMIIFRHKTSKASFILKFSAIVFIQILIAVLLFVYNVDVFNIALFLTNYK</sequence>
<reference evidence="2" key="1">
    <citation type="submission" date="2021-11" db="EMBL/GenBank/DDBJ databases">
        <title>Description of novel Flavobacterium species.</title>
        <authorList>
            <person name="Saticioglu I.B."/>
            <person name="Ay H."/>
            <person name="Altun S."/>
            <person name="Duman M."/>
        </authorList>
    </citation>
    <scope>NUCLEOTIDE SEQUENCE</scope>
    <source>
        <strain evidence="2">F-30</strain>
    </source>
</reference>
<dbReference type="EMBL" id="JAJJMM010000001">
    <property type="protein sequence ID" value="MCC9062453.1"/>
    <property type="molecule type" value="Genomic_DNA"/>
</dbReference>
<dbReference type="InterPro" id="IPR010718">
    <property type="entry name" value="DUF1294"/>
</dbReference>
<dbReference type="Proteomes" id="UP001430679">
    <property type="component" value="Unassembled WGS sequence"/>
</dbReference>
<evidence type="ECO:0000256" key="1">
    <source>
        <dbReference type="SAM" id="Phobius"/>
    </source>
</evidence>
<feature type="transmembrane region" description="Helical" evidence="1">
    <location>
        <begin position="70"/>
        <end position="98"/>
    </location>
</feature>
<accession>A0ABS8MAI8</accession>
<evidence type="ECO:0000313" key="2">
    <source>
        <dbReference type="EMBL" id="MCC9062453.1"/>
    </source>
</evidence>
<dbReference type="RefSeq" id="WP_230034062.1">
    <property type="nucleotide sequence ID" value="NZ_JAJJMM010000001.1"/>
</dbReference>
<proteinExistence type="predicted"/>
<keyword evidence="1" id="KW-1133">Transmembrane helix</keyword>
<feature type="transmembrane region" description="Helical" evidence="1">
    <location>
        <begin position="6"/>
        <end position="26"/>
    </location>
</feature>
<keyword evidence="3" id="KW-1185">Reference proteome</keyword>
<feature type="transmembrane region" description="Helical" evidence="1">
    <location>
        <begin position="38"/>
        <end position="58"/>
    </location>
</feature>
<organism evidence="2 3">
    <name type="scientific">Flavobacterium piscisymbiosum</name>
    <dbReference type="NCBI Taxonomy" id="2893753"/>
    <lineage>
        <taxon>Bacteria</taxon>
        <taxon>Pseudomonadati</taxon>
        <taxon>Bacteroidota</taxon>
        <taxon>Flavobacteriia</taxon>
        <taxon>Flavobacteriales</taxon>
        <taxon>Flavobacteriaceae</taxon>
        <taxon>Flavobacterium</taxon>
    </lineage>
</organism>
<comment type="caution">
    <text evidence="2">The sequence shown here is derived from an EMBL/GenBank/DDBJ whole genome shotgun (WGS) entry which is preliminary data.</text>
</comment>